<dbReference type="SUPFAM" id="SSF56112">
    <property type="entry name" value="Protein kinase-like (PK-like)"/>
    <property type="match status" value="1"/>
</dbReference>
<dbReference type="STRING" id="252740.A0A423VAJ6"/>
<dbReference type="PANTHER" id="PTHR24359">
    <property type="entry name" value="SERINE/THREONINE-PROTEIN KINASE SBK1"/>
    <property type="match status" value="1"/>
</dbReference>
<accession>A0A423VAJ6</accession>
<dbReference type="AlphaFoldDB" id="A0A423VAJ6"/>
<evidence type="ECO:0000256" key="1">
    <source>
        <dbReference type="SAM" id="MobiDB-lite"/>
    </source>
</evidence>
<dbReference type="GO" id="GO:0005524">
    <property type="term" value="F:ATP binding"/>
    <property type="evidence" value="ECO:0007669"/>
    <property type="project" value="InterPro"/>
</dbReference>
<comment type="caution">
    <text evidence="3">The sequence shown here is derived from an EMBL/GenBank/DDBJ whole genome shotgun (WGS) entry which is preliminary data.</text>
</comment>
<dbReference type="SMART" id="SM00220">
    <property type="entry name" value="S_TKc"/>
    <property type="match status" value="1"/>
</dbReference>
<dbReference type="EMBL" id="LJZO01000073">
    <property type="protein sequence ID" value="ROV87924.1"/>
    <property type="molecule type" value="Genomic_DNA"/>
</dbReference>
<evidence type="ECO:0000259" key="2">
    <source>
        <dbReference type="PROSITE" id="PS50011"/>
    </source>
</evidence>
<dbReference type="GO" id="GO:0004674">
    <property type="term" value="F:protein serine/threonine kinase activity"/>
    <property type="evidence" value="ECO:0007669"/>
    <property type="project" value="TreeGrafter"/>
</dbReference>
<dbReference type="CDD" id="cd00180">
    <property type="entry name" value="PKc"/>
    <property type="match status" value="1"/>
</dbReference>
<dbReference type="Proteomes" id="UP000284375">
    <property type="component" value="Unassembled WGS sequence"/>
</dbReference>
<protein>
    <recommendedName>
        <fullName evidence="2">Protein kinase domain-containing protein</fullName>
    </recommendedName>
</protein>
<dbReference type="PROSITE" id="PS50011">
    <property type="entry name" value="PROTEIN_KINASE_DOM"/>
    <property type="match status" value="1"/>
</dbReference>
<dbReference type="InterPro" id="IPR000719">
    <property type="entry name" value="Prot_kinase_dom"/>
</dbReference>
<dbReference type="Gene3D" id="1.10.510.10">
    <property type="entry name" value="Transferase(Phosphotransferase) domain 1"/>
    <property type="match status" value="1"/>
</dbReference>
<feature type="domain" description="Protein kinase" evidence="2">
    <location>
        <begin position="184"/>
        <end position="602"/>
    </location>
</feature>
<sequence length="602" mass="68425">MLPKSDTLAKVLLKTFFAVPDPMSTPKLLEDQIVGSYKRAEFPPGWVQYYVPEGCLERLITKESIIREFTRNDKAGGEKHADTDLLDYILRSARKLLAISLLTGVNGSELHKAMKMFKSSGIKDTKLPIKFTDPLEPPWSQQAQLWTAIKRNDFGEKQWRFLVPIFREDEIKLEIESLHILPFTLATTETKQGTFGNVWEVEIHESHLEKPMRKYDGSRANAAIKEIKETAGQSGEEALKEWQREEKALLDTAGLKHTHIIEVKAIFTWTGKGKYFMFQWADGGNLREFYKMSPRPNLSVRLMKQIVRQLVGLADALNSLHNYKKHDKDAGSYRHGDLKPENILRFKDDTEIGILKIADMGLAKHHIDKTGVRVGPTTTRYGTPLYEPPEVVLNSKEARSRQYDIWSMGCVILELIVWLLYGNEELEKFNHCLYNSFQNDSPYWAFAEDYAQVHPSVQKCMELIGKDQECVGSTAIGDLLNIVRTKLLVVSLPSRTISVRQRFAAKASTASTASSSGQFRAKAEDFHDALKQIMEKGRFNDKYWFTGTPRNNVIGPVDLIPIPDLQPSKGGKNVPMIKRPQGGPLERNRHDHVSDVSSKIQK</sequence>
<gene>
    <name evidence="3" type="ORF">VSDG_09444</name>
</gene>
<dbReference type="InterPro" id="IPR011009">
    <property type="entry name" value="Kinase-like_dom_sf"/>
</dbReference>
<evidence type="ECO:0000313" key="3">
    <source>
        <dbReference type="EMBL" id="ROV87924.1"/>
    </source>
</evidence>
<keyword evidence="4" id="KW-1185">Reference proteome</keyword>
<dbReference type="PANTHER" id="PTHR24359:SF1">
    <property type="entry name" value="INHIBITOR OF NUCLEAR FACTOR KAPPA-B KINASE EPSILON SUBUNIT HOMOLOG 1-RELATED"/>
    <property type="match status" value="1"/>
</dbReference>
<feature type="region of interest" description="Disordered" evidence="1">
    <location>
        <begin position="564"/>
        <end position="602"/>
    </location>
</feature>
<dbReference type="OrthoDB" id="4062651at2759"/>
<organism evidence="3 4">
    <name type="scientific">Cytospora chrysosperma</name>
    <name type="common">Cytospora canker fungus</name>
    <name type="synonym">Sphaeria chrysosperma</name>
    <dbReference type="NCBI Taxonomy" id="252740"/>
    <lineage>
        <taxon>Eukaryota</taxon>
        <taxon>Fungi</taxon>
        <taxon>Dikarya</taxon>
        <taxon>Ascomycota</taxon>
        <taxon>Pezizomycotina</taxon>
        <taxon>Sordariomycetes</taxon>
        <taxon>Sordariomycetidae</taxon>
        <taxon>Diaporthales</taxon>
        <taxon>Cytosporaceae</taxon>
        <taxon>Cytospora</taxon>
    </lineage>
</organism>
<dbReference type="Pfam" id="PF00069">
    <property type="entry name" value="Pkinase"/>
    <property type="match status" value="1"/>
</dbReference>
<reference evidence="3 4" key="1">
    <citation type="submission" date="2015-09" db="EMBL/GenBank/DDBJ databases">
        <title>Host preference determinants of Valsa canker pathogens revealed by comparative genomics.</title>
        <authorList>
            <person name="Yin Z."/>
            <person name="Huang L."/>
        </authorList>
    </citation>
    <scope>NUCLEOTIDE SEQUENCE [LARGE SCALE GENOMIC DNA]</scope>
    <source>
        <strain evidence="3 4">YSFL</strain>
    </source>
</reference>
<proteinExistence type="predicted"/>
<evidence type="ECO:0000313" key="4">
    <source>
        <dbReference type="Proteomes" id="UP000284375"/>
    </source>
</evidence>
<name>A0A423VAJ6_CYTCH</name>